<keyword evidence="6 8" id="KW-1133">Transmembrane helix</keyword>
<evidence type="ECO:0000256" key="5">
    <source>
        <dbReference type="ARBA" id="ARBA00022692"/>
    </source>
</evidence>
<comment type="caution">
    <text evidence="11">The sequence shown here is derived from an EMBL/GenBank/DDBJ whole genome shotgun (WGS) entry which is preliminary data.</text>
</comment>
<keyword evidence="12" id="KW-1185">Reference proteome</keyword>
<dbReference type="PANTHER" id="PTHR43357:SF4">
    <property type="entry name" value="INNER MEMBRANE ABC TRANSPORTER PERMEASE PROTEIN YDCV"/>
    <property type="match status" value="1"/>
</dbReference>
<dbReference type="CDD" id="cd06261">
    <property type="entry name" value="TM_PBP2"/>
    <property type="match status" value="1"/>
</dbReference>
<accession>A0AA46AK24</accession>
<feature type="transmembrane region" description="Helical" evidence="8">
    <location>
        <begin position="167"/>
        <end position="186"/>
    </location>
</feature>
<feature type="transmembrane region" description="Helical" evidence="8">
    <location>
        <begin position="243"/>
        <end position="264"/>
    </location>
</feature>
<protein>
    <submittedName>
        <fullName evidence="11">Spermidine/putrescine transport system permease protein</fullName>
    </submittedName>
</protein>
<dbReference type="Gene3D" id="1.10.3720.10">
    <property type="entry name" value="MetI-like"/>
    <property type="match status" value="1"/>
</dbReference>
<feature type="region of interest" description="Disordered" evidence="9">
    <location>
        <begin position="1"/>
        <end position="20"/>
    </location>
</feature>
<comment type="similarity">
    <text evidence="8">Belongs to the binding-protein-dependent transport system permease family.</text>
</comment>
<dbReference type="RefSeq" id="WP_283410375.1">
    <property type="nucleotide sequence ID" value="NZ_FXUF01000015.1"/>
</dbReference>
<evidence type="ECO:0000313" key="11">
    <source>
        <dbReference type="EMBL" id="SMP67340.1"/>
    </source>
</evidence>
<dbReference type="PROSITE" id="PS50928">
    <property type="entry name" value="ABC_TM1"/>
    <property type="match status" value="1"/>
</dbReference>
<evidence type="ECO:0000256" key="7">
    <source>
        <dbReference type="ARBA" id="ARBA00023136"/>
    </source>
</evidence>
<feature type="transmembrane region" description="Helical" evidence="8">
    <location>
        <begin position="42"/>
        <end position="68"/>
    </location>
</feature>
<sequence length="307" mass="34324">MNSEKNNQLPVENPDNEHRPDDDKAGGLFWFLKGKPFKFSKILIVLVFILVLTSVFIPILVAVLWSFVDPSVPWSYPDIFPKSFSLYHWQHVLKYGEVMRAITTSFIAAPITTAVCIVLALPTSYVLGRKKFRGKGLAKLIVLLPIIMPGIVVAMSLGRLLNNLHLSQTFIGLIIAHTLVGIPYMIRTVTTTFEAIPQEVIDAAYDLGASHFDVVKEIYIPLVLPGIFAGGVFTFIYSLEEFILTFIVATPTYRTIPTLLYSYLGYFFQRTNASVVSIILVVPGIVILMVAERFLKKEYLSSGFGKI</sequence>
<dbReference type="GO" id="GO:0005886">
    <property type="term" value="C:plasma membrane"/>
    <property type="evidence" value="ECO:0007669"/>
    <property type="project" value="UniProtKB-SubCell"/>
</dbReference>
<keyword evidence="2 8" id="KW-0813">Transport</keyword>
<feature type="transmembrane region" description="Helical" evidence="8">
    <location>
        <begin position="140"/>
        <end position="161"/>
    </location>
</feature>
<organism evidence="11 12">
    <name type="scientific">Anoxynatronum buryatiense</name>
    <dbReference type="NCBI Taxonomy" id="489973"/>
    <lineage>
        <taxon>Bacteria</taxon>
        <taxon>Bacillati</taxon>
        <taxon>Bacillota</taxon>
        <taxon>Clostridia</taxon>
        <taxon>Eubacteriales</taxon>
        <taxon>Clostridiaceae</taxon>
        <taxon>Anoxynatronum</taxon>
    </lineage>
</organism>
<dbReference type="PANTHER" id="PTHR43357">
    <property type="entry name" value="INNER MEMBRANE ABC TRANSPORTER PERMEASE PROTEIN YDCV"/>
    <property type="match status" value="1"/>
</dbReference>
<keyword evidence="5 8" id="KW-0812">Transmembrane</keyword>
<evidence type="ECO:0000256" key="1">
    <source>
        <dbReference type="ARBA" id="ARBA00004429"/>
    </source>
</evidence>
<proteinExistence type="inferred from homology"/>
<name>A0AA46AK24_9CLOT</name>
<dbReference type="Proteomes" id="UP001158066">
    <property type="component" value="Unassembled WGS sequence"/>
</dbReference>
<evidence type="ECO:0000256" key="4">
    <source>
        <dbReference type="ARBA" id="ARBA00022519"/>
    </source>
</evidence>
<comment type="subcellular location">
    <subcellularLocation>
        <location evidence="1">Cell inner membrane</location>
        <topology evidence="1">Multi-pass membrane protein</topology>
    </subcellularLocation>
    <subcellularLocation>
        <location evidence="8">Cell membrane</location>
        <topology evidence="8">Multi-pass membrane protein</topology>
    </subcellularLocation>
</comment>
<dbReference type="InterPro" id="IPR000515">
    <property type="entry name" value="MetI-like"/>
</dbReference>
<evidence type="ECO:0000256" key="8">
    <source>
        <dbReference type="RuleBase" id="RU363032"/>
    </source>
</evidence>
<reference evidence="11" key="1">
    <citation type="submission" date="2017-05" db="EMBL/GenBank/DDBJ databases">
        <authorList>
            <person name="Varghese N."/>
            <person name="Submissions S."/>
        </authorList>
    </citation>
    <scope>NUCLEOTIDE SEQUENCE</scope>
    <source>
        <strain evidence="11">Su22</strain>
    </source>
</reference>
<dbReference type="InterPro" id="IPR035906">
    <property type="entry name" value="MetI-like_sf"/>
</dbReference>
<feature type="transmembrane region" description="Helical" evidence="8">
    <location>
        <begin position="106"/>
        <end position="128"/>
    </location>
</feature>
<dbReference type="GO" id="GO:0055085">
    <property type="term" value="P:transmembrane transport"/>
    <property type="evidence" value="ECO:0007669"/>
    <property type="project" value="InterPro"/>
</dbReference>
<evidence type="ECO:0000256" key="2">
    <source>
        <dbReference type="ARBA" id="ARBA00022448"/>
    </source>
</evidence>
<keyword evidence="7 8" id="KW-0472">Membrane</keyword>
<feature type="compositionally biased region" description="Polar residues" evidence="9">
    <location>
        <begin position="1"/>
        <end position="10"/>
    </location>
</feature>
<feature type="transmembrane region" description="Helical" evidence="8">
    <location>
        <begin position="218"/>
        <end position="237"/>
    </location>
</feature>
<feature type="transmembrane region" description="Helical" evidence="8">
    <location>
        <begin position="271"/>
        <end position="291"/>
    </location>
</feature>
<keyword evidence="3" id="KW-1003">Cell membrane</keyword>
<dbReference type="EMBL" id="FXUF01000015">
    <property type="protein sequence ID" value="SMP67340.1"/>
    <property type="molecule type" value="Genomic_DNA"/>
</dbReference>
<evidence type="ECO:0000256" key="3">
    <source>
        <dbReference type="ARBA" id="ARBA00022475"/>
    </source>
</evidence>
<feature type="domain" description="ABC transmembrane type-1" evidence="10">
    <location>
        <begin position="102"/>
        <end position="291"/>
    </location>
</feature>
<dbReference type="AlphaFoldDB" id="A0AA46AK24"/>
<dbReference type="Pfam" id="PF00528">
    <property type="entry name" value="BPD_transp_1"/>
    <property type="match status" value="1"/>
</dbReference>
<gene>
    <name evidence="11" type="ORF">SAMN06296020_11553</name>
</gene>
<keyword evidence="4" id="KW-0997">Cell inner membrane</keyword>
<dbReference type="SUPFAM" id="SSF161098">
    <property type="entry name" value="MetI-like"/>
    <property type="match status" value="1"/>
</dbReference>
<evidence type="ECO:0000256" key="9">
    <source>
        <dbReference type="SAM" id="MobiDB-lite"/>
    </source>
</evidence>
<evidence type="ECO:0000259" key="10">
    <source>
        <dbReference type="PROSITE" id="PS50928"/>
    </source>
</evidence>
<evidence type="ECO:0000313" key="12">
    <source>
        <dbReference type="Proteomes" id="UP001158066"/>
    </source>
</evidence>
<evidence type="ECO:0000256" key="6">
    <source>
        <dbReference type="ARBA" id="ARBA00022989"/>
    </source>
</evidence>